<keyword evidence="3" id="KW-0479">Metal-binding</keyword>
<dbReference type="RefSeq" id="WP_050048795.1">
    <property type="nucleotide sequence ID" value="NZ_CP008874.1"/>
</dbReference>
<dbReference type="Pfam" id="PF00571">
    <property type="entry name" value="CBS"/>
    <property type="match status" value="2"/>
</dbReference>
<proteinExistence type="predicted"/>
<feature type="domain" description="CBS" evidence="5">
    <location>
        <begin position="74"/>
        <end position="130"/>
    </location>
</feature>
<sequence length="183" mass="19530">MAQLTLRDVMTREFVGVSPSDTVVGAVRLIREEGGYNAVVLQGREPKGVLTAGDVLDALAAGEDVETRTVGDVMQTDAPSLSPDVDIGEAATTMLSTDSDVVLVNGDDGLLGIVTARELARYTWGRTNRSDQRPDELNEELGEQTATATEEYSTQSICEVCGSLSHDLVNVNGQLLCPDCREV</sequence>
<dbReference type="InterPro" id="IPR044065">
    <property type="entry name" value="ACP_MB"/>
</dbReference>
<dbReference type="PANTHER" id="PTHR43080:SF2">
    <property type="entry name" value="CBS DOMAIN-CONTAINING PROTEIN"/>
    <property type="match status" value="1"/>
</dbReference>
<dbReference type="PROSITE" id="PS51901">
    <property type="entry name" value="ACP_MB"/>
    <property type="match status" value="1"/>
</dbReference>
<dbReference type="InterPro" id="IPR046342">
    <property type="entry name" value="CBS_dom_sf"/>
</dbReference>
<gene>
    <name evidence="8" type="ORF">HLASA_1618</name>
    <name evidence="7" type="ORF">HLASF_1631</name>
</gene>
<evidence type="ECO:0000256" key="2">
    <source>
        <dbReference type="PROSITE-ProRule" id="PRU00703"/>
    </source>
</evidence>
<dbReference type="GO" id="GO:0046872">
    <property type="term" value="F:metal ion binding"/>
    <property type="evidence" value="ECO:0007669"/>
    <property type="project" value="UniProtKB-KW"/>
</dbReference>
<feature type="domain" description="ACP-type MB" evidence="6">
    <location>
        <begin position="153"/>
        <end position="183"/>
    </location>
</feature>
<feature type="region of interest" description="Disordered" evidence="4">
    <location>
        <begin position="128"/>
        <end position="148"/>
    </location>
</feature>
<feature type="binding site" evidence="3">
    <location>
        <position position="180"/>
    </location>
    <ligand>
        <name>Zn(2+)</name>
        <dbReference type="ChEBI" id="CHEBI:29105"/>
    </ligand>
</feature>
<evidence type="ECO:0000256" key="3">
    <source>
        <dbReference type="PROSITE-ProRule" id="PRU01249"/>
    </source>
</evidence>
<dbReference type="InterPro" id="IPR000644">
    <property type="entry name" value="CBS_dom"/>
</dbReference>
<evidence type="ECO:0000313" key="10">
    <source>
        <dbReference type="Proteomes" id="UP000069906"/>
    </source>
</evidence>
<evidence type="ECO:0000256" key="1">
    <source>
        <dbReference type="ARBA" id="ARBA00023122"/>
    </source>
</evidence>
<reference evidence="9" key="2">
    <citation type="submission" date="2015-05" db="EMBL/GenBank/DDBJ databases">
        <title>Complete genome sequence of Halanaeroarchaeum sulfurireducens type strain M27-SA2, a sulfate-reducer haloarchaeon from marine anoxic lake Medee.</title>
        <authorList>
            <person name="Messina E."/>
            <person name="Kublanov I.V."/>
            <person name="Toshchakov S."/>
            <person name="Arcadi E."/>
            <person name="La Spada G."/>
            <person name="La Cono V."/>
            <person name="Yakimov M.M."/>
        </authorList>
    </citation>
    <scope>NUCLEOTIDE SEQUENCE [LARGE SCALE GENOMIC DNA]</scope>
    <source>
        <strain evidence="9">M27-SA2</strain>
    </source>
</reference>
<feature type="binding site" evidence="3">
    <location>
        <position position="158"/>
    </location>
    <ligand>
        <name>Fe cation</name>
        <dbReference type="ChEBI" id="CHEBI:24875"/>
    </ligand>
</feature>
<dbReference type="KEGG" id="hsu:HLASF_1631"/>
<protein>
    <submittedName>
        <fullName evidence="7 8">Signal transduction protein</fullName>
    </submittedName>
</protein>
<dbReference type="Gene3D" id="3.10.580.10">
    <property type="entry name" value="CBS-domain"/>
    <property type="match status" value="1"/>
</dbReference>
<dbReference type="SUPFAM" id="SSF54631">
    <property type="entry name" value="CBS-domain pair"/>
    <property type="match status" value="1"/>
</dbReference>
<feature type="binding site" evidence="3">
    <location>
        <position position="177"/>
    </location>
    <ligand>
        <name>Zn(2+)</name>
        <dbReference type="ChEBI" id="CHEBI:29105"/>
    </ligand>
</feature>
<dbReference type="Proteomes" id="UP000069906">
    <property type="component" value="Chromosome"/>
</dbReference>
<evidence type="ECO:0000256" key="4">
    <source>
        <dbReference type="SAM" id="MobiDB-lite"/>
    </source>
</evidence>
<keyword evidence="3" id="KW-0862">Zinc</keyword>
<dbReference type="PROSITE" id="PS51371">
    <property type="entry name" value="CBS"/>
    <property type="match status" value="2"/>
</dbReference>
<dbReference type="Proteomes" id="UP000060390">
    <property type="component" value="Chromosome"/>
</dbReference>
<evidence type="ECO:0000313" key="9">
    <source>
        <dbReference type="Proteomes" id="UP000060390"/>
    </source>
</evidence>
<evidence type="ECO:0000259" key="5">
    <source>
        <dbReference type="PROSITE" id="PS51371"/>
    </source>
</evidence>
<dbReference type="OrthoDB" id="65817at2157"/>
<name>A0A0F7PFL3_9EURY</name>
<evidence type="ECO:0000313" key="8">
    <source>
        <dbReference type="EMBL" id="ALG82502.1"/>
    </source>
</evidence>
<evidence type="ECO:0000313" key="7">
    <source>
        <dbReference type="EMBL" id="AKH98108.1"/>
    </source>
</evidence>
<evidence type="ECO:0000259" key="6">
    <source>
        <dbReference type="PROSITE" id="PS51901"/>
    </source>
</evidence>
<feature type="binding site" evidence="3">
    <location>
        <position position="180"/>
    </location>
    <ligand>
        <name>Fe cation</name>
        <dbReference type="ChEBI" id="CHEBI:24875"/>
    </ligand>
</feature>
<keyword evidence="10" id="KW-1185">Reference proteome</keyword>
<dbReference type="SMART" id="SM00116">
    <property type="entry name" value="CBS"/>
    <property type="match status" value="2"/>
</dbReference>
<accession>A0A0F7PFL3</accession>
<dbReference type="KEGG" id="hsf:HLASA_1618"/>
<dbReference type="GeneID" id="25159784"/>
<dbReference type="EMBL" id="CP011564">
    <property type="protein sequence ID" value="ALG82502.1"/>
    <property type="molecule type" value="Genomic_DNA"/>
</dbReference>
<keyword evidence="3" id="KW-0408">Iron</keyword>
<dbReference type="CDD" id="cd02205">
    <property type="entry name" value="CBS_pair_SF"/>
    <property type="match status" value="1"/>
</dbReference>
<feature type="binding site" evidence="3">
    <location>
        <position position="161"/>
    </location>
    <ligand>
        <name>Fe cation</name>
        <dbReference type="ChEBI" id="CHEBI:24875"/>
    </ligand>
</feature>
<dbReference type="PANTHER" id="PTHR43080">
    <property type="entry name" value="CBS DOMAIN-CONTAINING PROTEIN CBSX3, MITOCHONDRIAL"/>
    <property type="match status" value="1"/>
</dbReference>
<dbReference type="InterPro" id="IPR051257">
    <property type="entry name" value="Diverse_CBS-Domain"/>
</dbReference>
<organism evidence="7 10">
    <name type="scientific">Halanaeroarchaeum sulfurireducens</name>
    <dbReference type="NCBI Taxonomy" id="1604004"/>
    <lineage>
        <taxon>Archaea</taxon>
        <taxon>Methanobacteriati</taxon>
        <taxon>Methanobacteriota</taxon>
        <taxon>Stenosarchaea group</taxon>
        <taxon>Halobacteria</taxon>
        <taxon>Halobacteriales</taxon>
        <taxon>Halobacteriaceae</taxon>
        <taxon>Halanaeroarchaeum</taxon>
    </lineage>
</organism>
<dbReference type="STRING" id="1604004.HLASA_1618"/>
<keyword evidence="1 2" id="KW-0129">CBS domain</keyword>
<reference evidence="8 9" key="3">
    <citation type="journal article" date="2016" name="Stand. Genomic Sci.">
        <title>Complete genome sequence of 'Halanaeroarchaeum sulfurireducens' M27-SA2, a sulfur-reducing and acetate-oxidizing haloarchaeon from the deep-sea hypersaline anoxic lake Medee.</title>
        <authorList>
            <person name="Messina E."/>
            <person name="Sorokin D.Y."/>
            <person name="Kublanov I.V."/>
            <person name="Toshchakov S."/>
            <person name="Lopatina A."/>
            <person name="Arcadi E."/>
            <person name="Smedile F."/>
            <person name="La Spada G."/>
            <person name="La Cono V."/>
            <person name="Yakimov M.M."/>
        </authorList>
    </citation>
    <scope>NUCLEOTIDE SEQUENCE [LARGE SCALE GENOMIC DNA]</scope>
    <source>
        <strain evidence="8 9">M27-SA2</strain>
    </source>
</reference>
<feature type="binding site" evidence="3">
    <location>
        <position position="177"/>
    </location>
    <ligand>
        <name>Fe cation</name>
        <dbReference type="ChEBI" id="CHEBI:24875"/>
    </ligand>
</feature>
<dbReference type="AlphaFoldDB" id="A0A0F7PFL3"/>
<dbReference type="EMBL" id="CP008874">
    <property type="protein sequence ID" value="AKH98108.1"/>
    <property type="molecule type" value="Genomic_DNA"/>
</dbReference>
<reference evidence="7 10" key="1">
    <citation type="journal article" date="2015" name="ISME J.">
        <title>Elemental sulfur and acetate can support life of a novel strictly anaerobic haloarchaeon.</title>
        <authorList>
            <person name="Sorokin D.Y."/>
            <person name="Kublanov I.V."/>
            <person name="Gavrilov S.N."/>
            <person name="Rojo D."/>
            <person name="Roman P."/>
            <person name="Golyshin P.N."/>
            <person name="Slepak V.Z."/>
            <person name="Smedile F."/>
            <person name="Ferrer M."/>
            <person name="Messina E."/>
            <person name="La Cono V."/>
            <person name="Yakimov M.M."/>
        </authorList>
    </citation>
    <scope>NUCLEOTIDE SEQUENCE [LARGE SCALE GENOMIC DNA]</scope>
    <source>
        <strain evidence="7 10">HSR2</strain>
    </source>
</reference>
<feature type="binding site" evidence="3">
    <location>
        <position position="161"/>
    </location>
    <ligand>
        <name>Zn(2+)</name>
        <dbReference type="ChEBI" id="CHEBI:29105"/>
    </ligand>
</feature>
<feature type="binding site" evidence="3">
    <location>
        <position position="158"/>
    </location>
    <ligand>
        <name>Zn(2+)</name>
        <dbReference type="ChEBI" id="CHEBI:29105"/>
    </ligand>
</feature>
<dbReference type="HOGENOM" id="CLU_040681_7_0_2"/>
<feature type="domain" description="CBS" evidence="5">
    <location>
        <begin position="10"/>
        <end position="65"/>
    </location>
</feature>